<reference evidence="4 5" key="1">
    <citation type="submission" date="2016-11" db="EMBL/GenBank/DDBJ databases">
        <authorList>
            <person name="Jaros S."/>
            <person name="Januszkiewicz K."/>
            <person name="Wedrychowicz H."/>
        </authorList>
    </citation>
    <scope>NUCLEOTIDE SEQUENCE [LARGE SCALE GENOMIC DNA]</scope>
    <source>
        <strain evidence="4 5">CGMCC 1.10190</strain>
    </source>
</reference>
<dbReference type="AlphaFoldDB" id="A0A1M5Y7L9"/>
<sequence length="368" mass="37603">MLSTTSRIGLFGAITVSATVGLAGCQKPAAAPETLARVAYFSAAPAAGDGASYTGVVRARTESSLGFRVPGKILERLVDPGDTVKAGQALMKLDATDYGLALAASRASIQAALARHIQASADEARLRKLLASGAVSAQAYEQARAAADTASAQLDAERAQARQIQHQADYAVLRADKDGVIMEVPVEPGQVVSAGQTVAKVARQGAREAQVSIPEQALALTRRPATATLYAQPAVSFGAALRELSAVADPLTRSYQARYTLAGAGEQAPLGATVTIHLAGNSAAGSMAISAPVSALIDKGQGPSVWVIDDKSSTVQLRPVKLAKLGEETVGISSGIAVGERVVAFGSHLLEAGQKVELLSSINVDGGS</sequence>
<dbReference type="InterPro" id="IPR006143">
    <property type="entry name" value="RND_pump_MFP"/>
</dbReference>
<dbReference type="RefSeq" id="WP_073104370.1">
    <property type="nucleotide sequence ID" value="NZ_FQXE01000008.1"/>
</dbReference>
<dbReference type="Gene3D" id="2.40.50.100">
    <property type="match status" value="1"/>
</dbReference>
<dbReference type="Gene3D" id="1.10.287.470">
    <property type="entry name" value="Helix hairpin bin"/>
    <property type="match status" value="1"/>
</dbReference>
<accession>A0A1M5Y7L9</accession>
<evidence type="ECO:0000313" key="5">
    <source>
        <dbReference type="Proteomes" id="UP000184226"/>
    </source>
</evidence>
<evidence type="ECO:0000256" key="1">
    <source>
        <dbReference type="ARBA" id="ARBA00009477"/>
    </source>
</evidence>
<feature type="coiled-coil region" evidence="2">
    <location>
        <begin position="140"/>
        <end position="167"/>
    </location>
</feature>
<evidence type="ECO:0000256" key="2">
    <source>
        <dbReference type="SAM" id="Coils"/>
    </source>
</evidence>
<dbReference type="PANTHER" id="PTHR30469:SF18">
    <property type="entry name" value="RESISTANCE-NODULATION-CELL DIVISION (RND) EFFLUX MEMBRANE FUSION PROTEIN-RELATED"/>
    <property type="match status" value="1"/>
</dbReference>
<gene>
    <name evidence="4" type="ORF">SAMN04488135_108117</name>
</gene>
<dbReference type="OrthoDB" id="9806939at2"/>
<dbReference type="Gene3D" id="2.40.30.170">
    <property type="match status" value="1"/>
</dbReference>
<comment type="similarity">
    <text evidence="1">Belongs to the membrane fusion protein (MFP) (TC 8.A.1) family.</text>
</comment>
<name>A0A1M5Y7L9_9BURK</name>
<dbReference type="PANTHER" id="PTHR30469">
    <property type="entry name" value="MULTIDRUG RESISTANCE PROTEIN MDTA"/>
    <property type="match status" value="1"/>
</dbReference>
<dbReference type="Proteomes" id="UP000184226">
    <property type="component" value="Unassembled WGS sequence"/>
</dbReference>
<dbReference type="Pfam" id="PF25967">
    <property type="entry name" value="RND-MFP_C"/>
    <property type="match status" value="1"/>
</dbReference>
<dbReference type="NCBIfam" id="TIGR01730">
    <property type="entry name" value="RND_mfp"/>
    <property type="match status" value="1"/>
</dbReference>
<dbReference type="SUPFAM" id="SSF111369">
    <property type="entry name" value="HlyD-like secretion proteins"/>
    <property type="match status" value="1"/>
</dbReference>
<dbReference type="GO" id="GO:1990281">
    <property type="term" value="C:efflux pump complex"/>
    <property type="evidence" value="ECO:0007669"/>
    <property type="project" value="TreeGrafter"/>
</dbReference>
<dbReference type="Gene3D" id="2.40.420.20">
    <property type="match status" value="1"/>
</dbReference>
<evidence type="ECO:0000259" key="3">
    <source>
        <dbReference type="Pfam" id="PF25967"/>
    </source>
</evidence>
<keyword evidence="2" id="KW-0175">Coiled coil</keyword>
<dbReference type="GO" id="GO:0015562">
    <property type="term" value="F:efflux transmembrane transporter activity"/>
    <property type="evidence" value="ECO:0007669"/>
    <property type="project" value="TreeGrafter"/>
</dbReference>
<dbReference type="STRING" id="658167.SAMN04488135_108117"/>
<proteinExistence type="inferred from homology"/>
<dbReference type="InterPro" id="IPR058627">
    <property type="entry name" value="MdtA-like_C"/>
</dbReference>
<feature type="domain" description="Multidrug resistance protein MdtA-like C-terminal permuted SH3" evidence="3">
    <location>
        <begin position="288"/>
        <end position="343"/>
    </location>
</feature>
<organism evidence="4 5">
    <name type="scientific">Pollutimonas bauzanensis</name>
    <dbReference type="NCBI Taxonomy" id="658167"/>
    <lineage>
        <taxon>Bacteria</taxon>
        <taxon>Pseudomonadati</taxon>
        <taxon>Pseudomonadota</taxon>
        <taxon>Betaproteobacteria</taxon>
        <taxon>Burkholderiales</taxon>
        <taxon>Alcaligenaceae</taxon>
        <taxon>Pollutimonas</taxon>
    </lineage>
</organism>
<evidence type="ECO:0000313" key="4">
    <source>
        <dbReference type="EMBL" id="SHI07814.1"/>
    </source>
</evidence>
<protein>
    <submittedName>
        <fullName evidence="4">RND family efflux transporter, MFP subunit</fullName>
    </submittedName>
</protein>
<dbReference type="PROSITE" id="PS51257">
    <property type="entry name" value="PROKAR_LIPOPROTEIN"/>
    <property type="match status" value="1"/>
</dbReference>
<keyword evidence="5" id="KW-1185">Reference proteome</keyword>
<dbReference type="EMBL" id="FQXE01000008">
    <property type="protein sequence ID" value="SHI07814.1"/>
    <property type="molecule type" value="Genomic_DNA"/>
</dbReference>